<evidence type="ECO:0000256" key="1">
    <source>
        <dbReference type="ARBA" id="ARBA00001946"/>
    </source>
</evidence>
<gene>
    <name evidence="8" type="ORF">DLD77_08800</name>
</gene>
<proteinExistence type="inferred from homology"/>
<dbReference type="PANTHER" id="PTHR48090">
    <property type="entry name" value="UNDECAPRENYL-PHOSPHATE 4-DEOXY-4-FORMAMIDO-L-ARABINOSE TRANSFERASE-RELATED"/>
    <property type="match status" value="1"/>
</dbReference>
<dbReference type="SUPFAM" id="SSF53448">
    <property type="entry name" value="Nucleotide-diphospho-sugar transferases"/>
    <property type="match status" value="1"/>
</dbReference>
<feature type="transmembrane region" description="Helical" evidence="6">
    <location>
        <begin position="497"/>
        <end position="515"/>
    </location>
</feature>
<dbReference type="Proteomes" id="UP000246099">
    <property type="component" value="Chromosome"/>
</dbReference>
<dbReference type="InterPro" id="IPR036412">
    <property type="entry name" value="HAD-like_sf"/>
</dbReference>
<dbReference type="CDD" id="cd04179">
    <property type="entry name" value="DPM_DPG-synthase_like"/>
    <property type="match status" value="1"/>
</dbReference>
<keyword evidence="6" id="KW-0812">Transmembrane</keyword>
<dbReference type="Gene3D" id="3.90.550.10">
    <property type="entry name" value="Spore Coat Polysaccharide Biosynthesis Protein SpsA, Chain A"/>
    <property type="match status" value="1"/>
</dbReference>
<keyword evidence="6" id="KW-0472">Membrane</keyword>
<protein>
    <submittedName>
        <fullName evidence="8">Glycosyl transferase family 2</fullName>
    </submittedName>
</protein>
<keyword evidence="5" id="KW-0460">Magnesium</keyword>
<dbReference type="SUPFAM" id="SSF56784">
    <property type="entry name" value="HAD-like"/>
    <property type="match status" value="1"/>
</dbReference>
<dbReference type="EMBL" id="CP029600">
    <property type="protein sequence ID" value="AWO01786.1"/>
    <property type="molecule type" value="Genomic_DNA"/>
</dbReference>
<dbReference type="PANTHER" id="PTHR48090:SF10">
    <property type="entry name" value="GLUCOSYL-3-PHOSPHOGLYCERATE SYNTHASE"/>
    <property type="match status" value="1"/>
</dbReference>
<dbReference type="InterPro" id="IPR001173">
    <property type="entry name" value="Glyco_trans_2-like"/>
</dbReference>
<evidence type="ECO:0000256" key="6">
    <source>
        <dbReference type="SAM" id="Phobius"/>
    </source>
</evidence>
<organism evidence="8 9">
    <name type="scientific">Chitinophaga alhagiae</name>
    <dbReference type="NCBI Taxonomy" id="2203219"/>
    <lineage>
        <taxon>Bacteria</taxon>
        <taxon>Pseudomonadati</taxon>
        <taxon>Bacteroidota</taxon>
        <taxon>Chitinophagia</taxon>
        <taxon>Chitinophagales</taxon>
        <taxon>Chitinophagaceae</taxon>
        <taxon>Chitinophaga</taxon>
    </lineage>
</organism>
<dbReference type="Gene3D" id="3.40.50.1000">
    <property type="entry name" value="HAD superfamily/HAD-like"/>
    <property type="match status" value="1"/>
</dbReference>
<comment type="similarity">
    <text evidence="2">Belongs to the glycosyltransferase 2 family.</text>
</comment>
<keyword evidence="3" id="KW-0328">Glycosyltransferase</keyword>
<keyword evidence="4 8" id="KW-0808">Transferase</keyword>
<evidence type="ECO:0000313" key="9">
    <source>
        <dbReference type="Proteomes" id="UP000246099"/>
    </source>
</evidence>
<sequence length="535" mass="60058">MVPFLVRRGCQKVPYLFTKLYAPMISVIIPVLNEGATIRQVIKTIRKTARTIEIIVVDDNSTDNTVEEAMKEKVRVITSSQRGKGISMREGMMAAKHDIIMYVDGDILTYPDNLAELLTDPIVNDEADFTKSYFERQAGRVTQLVAKPLLSILFPELAGFNQPLSGMIAARKSFLQKVHFENDYGVDIGLLIDMHLLQARISEVNIGRLENAMQTWEQLSKMSREVSRTILRKAESIPQQNLETLGNINIIREQMEFSILESIDKLQKMVIFNLDETVFTQNYTYLAAVAFGQEEALCQVLEHYPDPVSILKRSAALFQGRNLAELLEVADEIPVTPDIRHVIRELKRRGYVCGFITDGFECVANHMKNKLGADFAFANRLHLIHSVATGEITIPEYFMPVKGNMPQYDKSHILKYIAEKYHIAPQNVIYVGNGESDTALLRDAGVGVAYHPQFVDAETMADKIIEDICMAPLLDIAQASPQRQGNKWPSKRQVRNIGIGSLAVVATAGLLYLAARQIRKAIRPDDDELPALKPG</sequence>
<evidence type="ECO:0000256" key="4">
    <source>
        <dbReference type="ARBA" id="ARBA00022679"/>
    </source>
</evidence>
<feature type="domain" description="Glycosyltransferase 2-like" evidence="7">
    <location>
        <begin position="26"/>
        <end position="125"/>
    </location>
</feature>
<dbReference type="Pfam" id="PF00702">
    <property type="entry name" value="Hydrolase"/>
    <property type="match status" value="1"/>
</dbReference>
<comment type="cofactor">
    <cofactor evidence="1">
        <name>Mg(2+)</name>
        <dbReference type="ChEBI" id="CHEBI:18420"/>
    </cofactor>
</comment>
<keyword evidence="9" id="KW-1185">Reference proteome</keyword>
<dbReference type="GO" id="GO:0016740">
    <property type="term" value="F:transferase activity"/>
    <property type="evidence" value="ECO:0007669"/>
    <property type="project" value="UniProtKB-KW"/>
</dbReference>
<evidence type="ECO:0000256" key="3">
    <source>
        <dbReference type="ARBA" id="ARBA00022676"/>
    </source>
</evidence>
<name>A0ABM6WCY2_9BACT</name>
<evidence type="ECO:0000259" key="7">
    <source>
        <dbReference type="Pfam" id="PF00535"/>
    </source>
</evidence>
<dbReference type="InterPro" id="IPR050256">
    <property type="entry name" value="Glycosyltransferase_2"/>
</dbReference>
<evidence type="ECO:0000256" key="2">
    <source>
        <dbReference type="ARBA" id="ARBA00006739"/>
    </source>
</evidence>
<dbReference type="InterPro" id="IPR029044">
    <property type="entry name" value="Nucleotide-diphossugar_trans"/>
</dbReference>
<reference evidence="8 9" key="1">
    <citation type="submission" date="2018-05" db="EMBL/GenBank/DDBJ databases">
        <title>Chitinophaga sp. nov., isolated from rhizosphere soil of Alhagi.</title>
        <authorList>
            <person name="Liu Y."/>
        </authorList>
    </citation>
    <scope>NUCLEOTIDE SEQUENCE [LARGE SCALE GENOMIC DNA]</scope>
    <source>
        <strain evidence="8 9">T22</strain>
    </source>
</reference>
<evidence type="ECO:0000256" key="5">
    <source>
        <dbReference type="ARBA" id="ARBA00022842"/>
    </source>
</evidence>
<dbReference type="Pfam" id="PF00535">
    <property type="entry name" value="Glycos_transf_2"/>
    <property type="match status" value="1"/>
</dbReference>
<evidence type="ECO:0000313" key="8">
    <source>
        <dbReference type="EMBL" id="AWO01786.1"/>
    </source>
</evidence>
<accession>A0ABM6WCY2</accession>
<dbReference type="InterPro" id="IPR023214">
    <property type="entry name" value="HAD_sf"/>
</dbReference>
<keyword evidence="6" id="KW-1133">Transmembrane helix</keyword>